<feature type="compositionally biased region" description="Acidic residues" evidence="1">
    <location>
        <begin position="70"/>
        <end position="82"/>
    </location>
</feature>
<gene>
    <name evidence="2" type="ORF">CTI12_AA520100</name>
</gene>
<feature type="compositionally biased region" description="Basic and acidic residues" evidence="1">
    <location>
        <begin position="407"/>
        <end position="423"/>
    </location>
</feature>
<evidence type="ECO:0000313" key="3">
    <source>
        <dbReference type="Proteomes" id="UP000245207"/>
    </source>
</evidence>
<feature type="compositionally biased region" description="Basic and acidic residues" evidence="1">
    <location>
        <begin position="431"/>
        <end position="442"/>
    </location>
</feature>
<dbReference type="EMBL" id="PKPP01011101">
    <property type="protein sequence ID" value="PWA44780.1"/>
    <property type="molecule type" value="Genomic_DNA"/>
</dbReference>
<name>A0A2U1L6Z7_ARTAN</name>
<proteinExistence type="predicted"/>
<evidence type="ECO:0000313" key="2">
    <source>
        <dbReference type="EMBL" id="PWA44780.1"/>
    </source>
</evidence>
<dbReference type="PANTHER" id="PTHR31286">
    <property type="entry name" value="GLYCINE-RICH CELL WALL STRUCTURAL PROTEIN 1.8-LIKE"/>
    <property type="match status" value="1"/>
</dbReference>
<sequence>MKDPLPKNPNSVPPPIDSGDFVRPKKATRNSANDSKHSLKLTNVISKSLKKGLKKGSGKDSGLQQGIDGLEFEDDETEEMEVKDDGLEDKQEASGTDVKTQLHEEGMVGKGDDLDKLSVKGQVNGTSQSHVAINYNNCANKSLNKSTDTSVPVLVNSNNGKASSSVKEVASDMPVPFKDNLVLNPSSKVDNDIGNGNNNAGGYDVSGGTVWPSLNSAKQGNVSSVNEVGGTSGSKDVEMPEGDKGKSLLSFVNAVQGYGRASFARVLIEIDAAKGLVDNVEICYNQLGRSMGLKVEYPWKPPVCSHCKVFGHEFKYCLHRTLSAEEMKEKEVAVNQSNPKTVVVEKSNEGWSEVAGKGNMRNNGGRWSYGGRGTGSQRANNMGRNGNMQSGSMKYKAVVSNEAQTNNDKENLGKHEVSKDKVDGVNQLASTKEDKGVKDKGKSNVAKEGNMGKKSVT</sequence>
<accession>A0A2U1L6Z7</accession>
<dbReference type="InterPro" id="IPR040256">
    <property type="entry name" value="At4g02000-like"/>
</dbReference>
<comment type="caution">
    <text evidence="2">The sequence shown here is derived from an EMBL/GenBank/DDBJ whole genome shotgun (WGS) entry which is preliminary data.</text>
</comment>
<feature type="region of interest" description="Disordered" evidence="1">
    <location>
        <begin position="220"/>
        <end position="241"/>
    </location>
</feature>
<organism evidence="2 3">
    <name type="scientific">Artemisia annua</name>
    <name type="common">Sweet wormwood</name>
    <dbReference type="NCBI Taxonomy" id="35608"/>
    <lineage>
        <taxon>Eukaryota</taxon>
        <taxon>Viridiplantae</taxon>
        <taxon>Streptophyta</taxon>
        <taxon>Embryophyta</taxon>
        <taxon>Tracheophyta</taxon>
        <taxon>Spermatophyta</taxon>
        <taxon>Magnoliopsida</taxon>
        <taxon>eudicotyledons</taxon>
        <taxon>Gunneridae</taxon>
        <taxon>Pentapetalae</taxon>
        <taxon>asterids</taxon>
        <taxon>campanulids</taxon>
        <taxon>Asterales</taxon>
        <taxon>Asteraceae</taxon>
        <taxon>Asteroideae</taxon>
        <taxon>Anthemideae</taxon>
        <taxon>Artemisiinae</taxon>
        <taxon>Artemisia</taxon>
    </lineage>
</organism>
<evidence type="ECO:0000256" key="1">
    <source>
        <dbReference type="SAM" id="MobiDB-lite"/>
    </source>
</evidence>
<feature type="region of interest" description="Disordered" evidence="1">
    <location>
        <begin position="1"/>
        <end position="99"/>
    </location>
</feature>
<dbReference type="Proteomes" id="UP000245207">
    <property type="component" value="Unassembled WGS sequence"/>
</dbReference>
<feature type="compositionally biased region" description="Basic and acidic residues" evidence="1">
    <location>
        <begin position="83"/>
        <end position="92"/>
    </location>
</feature>
<dbReference type="AlphaFoldDB" id="A0A2U1L6Z7"/>
<dbReference type="PANTHER" id="PTHR31286:SF99">
    <property type="entry name" value="DUF4283 DOMAIN-CONTAINING PROTEIN"/>
    <property type="match status" value="1"/>
</dbReference>
<reference evidence="2 3" key="1">
    <citation type="journal article" date="2018" name="Mol. Plant">
        <title>The genome of Artemisia annua provides insight into the evolution of Asteraceae family and artemisinin biosynthesis.</title>
        <authorList>
            <person name="Shen Q."/>
            <person name="Zhang L."/>
            <person name="Liao Z."/>
            <person name="Wang S."/>
            <person name="Yan T."/>
            <person name="Shi P."/>
            <person name="Liu M."/>
            <person name="Fu X."/>
            <person name="Pan Q."/>
            <person name="Wang Y."/>
            <person name="Lv Z."/>
            <person name="Lu X."/>
            <person name="Zhang F."/>
            <person name="Jiang W."/>
            <person name="Ma Y."/>
            <person name="Chen M."/>
            <person name="Hao X."/>
            <person name="Li L."/>
            <person name="Tang Y."/>
            <person name="Lv G."/>
            <person name="Zhou Y."/>
            <person name="Sun X."/>
            <person name="Brodelius P.E."/>
            <person name="Rose J.K.C."/>
            <person name="Tang K."/>
        </authorList>
    </citation>
    <scope>NUCLEOTIDE SEQUENCE [LARGE SCALE GENOMIC DNA]</scope>
    <source>
        <strain evidence="3">cv. Huhao1</strain>
        <tissue evidence="2">Leaf</tissue>
    </source>
</reference>
<feature type="region of interest" description="Disordered" evidence="1">
    <location>
        <begin position="353"/>
        <end position="375"/>
    </location>
</feature>
<keyword evidence="3" id="KW-1185">Reference proteome</keyword>
<protein>
    <submittedName>
        <fullName evidence="2">DUF4283 domain-containing protein</fullName>
    </submittedName>
</protein>
<feature type="region of interest" description="Disordered" evidence="1">
    <location>
        <begin position="402"/>
        <end position="457"/>
    </location>
</feature>